<evidence type="ECO:0000313" key="3">
    <source>
        <dbReference type="EMBL" id="KAJ8383452.1"/>
    </source>
</evidence>
<dbReference type="Proteomes" id="UP001221898">
    <property type="component" value="Unassembled WGS sequence"/>
</dbReference>
<feature type="region of interest" description="Disordered" evidence="2">
    <location>
        <begin position="1"/>
        <end position="79"/>
    </location>
</feature>
<evidence type="ECO:0000256" key="2">
    <source>
        <dbReference type="SAM" id="MobiDB-lite"/>
    </source>
</evidence>
<name>A0AAD7RGF2_9TELE</name>
<sequence length="352" mass="40007">MEGGNVAQETVDRGCPSSTPSTERASREKPKKEARPQNTEIRQEARKREEASCEDPCLNDPSCENGSCPPLGEKQNVQKKLKKVEEYCRECTKELGRILRKYEELRTHSRTLEKWCKQLTTENQRLTESLGSRKGETGGSEEVPSALEASVGAKALLEQAHEHCAKVSRDKEQLESKAAALASEAARLREELRTSRLEAQKIWDQGALLDTDYKDATARMGEETRHLYGKLRESEERGEQSECAIRKLRDEQTVLENCLHTVQEERDILQQEVRKLHLDYIELSSSISLQLKGKSSSGHSASLGSHDSPSFGGLLTRQDKLIDREQIDQIRRRLEEEELTRAQKYKNMNQSE</sequence>
<evidence type="ECO:0000256" key="1">
    <source>
        <dbReference type="SAM" id="Coils"/>
    </source>
</evidence>
<feature type="coiled-coil region" evidence="1">
    <location>
        <begin position="231"/>
        <end position="279"/>
    </location>
</feature>
<feature type="compositionally biased region" description="Low complexity" evidence="2">
    <location>
        <begin position="294"/>
        <end position="308"/>
    </location>
</feature>
<feature type="region of interest" description="Disordered" evidence="2">
    <location>
        <begin position="294"/>
        <end position="317"/>
    </location>
</feature>
<gene>
    <name evidence="3" type="ORF">AAFF_G00220480</name>
</gene>
<dbReference type="EMBL" id="JAINUG010000293">
    <property type="protein sequence ID" value="KAJ8383452.1"/>
    <property type="molecule type" value="Genomic_DNA"/>
</dbReference>
<protein>
    <submittedName>
        <fullName evidence="3">Uncharacterized protein</fullName>
    </submittedName>
</protein>
<reference evidence="3" key="1">
    <citation type="journal article" date="2023" name="Science">
        <title>Genome structures resolve the early diversification of teleost fishes.</title>
        <authorList>
            <person name="Parey E."/>
            <person name="Louis A."/>
            <person name="Montfort J."/>
            <person name="Bouchez O."/>
            <person name="Roques C."/>
            <person name="Iampietro C."/>
            <person name="Lluch J."/>
            <person name="Castinel A."/>
            <person name="Donnadieu C."/>
            <person name="Desvignes T."/>
            <person name="Floi Bucao C."/>
            <person name="Jouanno E."/>
            <person name="Wen M."/>
            <person name="Mejri S."/>
            <person name="Dirks R."/>
            <person name="Jansen H."/>
            <person name="Henkel C."/>
            <person name="Chen W.J."/>
            <person name="Zahm M."/>
            <person name="Cabau C."/>
            <person name="Klopp C."/>
            <person name="Thompson A.W."/>
            <person name="Robinson-Rechavi M."/>
            <person name="Braasch I."/>
            <person name="Lecointre G."/>
            <person name="Bobe J."/>
            <person name="Postlethwait J.H."/>
            <person name="Berthelot C."/>
            <person name="Roest Crollius H."/>
            <person name="Guiguen Y."/>
        </authorList>
    </citation>
    <scope>NUCLEOTIDE SEQUENCE</scope>
    <source>
        <strain evidence="3">NC1722</strain>
    </source>
</reference>
<organism evidence="3 4">
    <name type="scientific">Aldrovandia affinis</name>
    <dbReference type="NCBI Taxonomy" id="143900"/>
    <lineage>
        <taxon>Eukaryota</taxon>
        <taxon>Metazoa</taxon>
        <taxon>Chordata</taxon>
        <taxon>Craniata</taxon>
        <taxon>Vertebrata</taxon>
        <taxon>Euteleostomi</taxon>
        <taxon>Actinopterygii</taxon>
        <taxon>Neopterygii</taxon>
        <taxon>Teleostei</taxon>
        <taxon>Notacanthiformes</taxon>
        <taxon>Halosauridae</taxon>
        <taxon>Aldrovandia</taxon>
    </lineage>
</organism>
<proteinExistence type="predicted"/>
<keyword evidence="1" id="KW-0175">Coiled coil</keyword>
<dbReference type="AlphaFoldDB" id="A0AAD7RGF2"/>
<comment type="caution">
    <text evidence="3">The sequence shown here is derived from an EMBL/GenBank/DDBJ whole genome shotgun (WGS) entry which is preliminary data.</text>
</comment>
<keyword evidence="4" id="KW-1185">Reference proteome</keyword>
<accession>A0AAD7RGF2</accession>
<feature type="coiled-coil region" evidence="1">
    <location>
        <begin position="157"/>
        <end position="198"/>
    </location>
</feature>
<evidence type="ECO:0000313" key="4">
    <source>
        <dbReference type="Proteomes" id="UP001221898"/>
    </source>
</evidence>
<feature type="compositionally biased region" description="Basic and acidic residues" evidence="2">
    <location>
        <begin position="24"/>
        <end position="51"/>
    </location>
</feature>